<dbReference type="InterPro" id="IPR053222">
    <property type="entry name" value="Zygotic_Embryogenesis-Asso"/>
</dbReference>
<evidence type="ECO:0000313" key="3">
    <source>
        <dbReference type="Proteomes" id="UP000008281"/>
    </source>
</evidence>
<dbReference type="InterPro" id="IPR001810">
    <property type="entry name" value="F-box_dom"/>
</dbReference>
<dbReference type="EMBL" id="DS269727">
    <property type="protein sequence ID" value="EFO88058.1"/>
    <property type="molecule type" value="Genomic_DNA"/>
</dbReference>
<evidence type="ECO:0000259" key="1">
    <source>
        <dbReference type="PROSITE" id="PS50181"/>
    </source>
</evidence>
<protein>
    <recommendedName>
        <fullName evidence="1">F-box domain-containing protein</fullName>
    </recommendedName>
</protein>
<reference evidence="2" key="1">
    <citation type="submission" date="2007-07" db="EMBL/GenBank/DDBJ databases">
        <title>PCAP assembly of the Caenorhabditis remanei genome.</title>
        <authorList>
            <consortium name="The Caenorhabditis remanei Sequencing Consortium"/>
            <person name="Wilson R.K."/>
        </authorList>
    </citation>
    <scope>NUCLEOTIDE SEQUENCE [LARGE SCALE GENOMIC DNA]</scope>
    <source>
        <strain evidence="2">PB4641</strain>
    </source>
</reference>
<dbReference type="PANTHER" id="PTHR22899:SF0">
    <property type="entry name" value="F-BOX ASSOCIATED DOMAIN-CONTAINING PROTEIN-RELATED"/>
    <property type="match status" value="1"/>
</dbReference>
<proteinExistence type="predicted"/>
<dbReference type="InterPro" id="IPR012885">
    <property type="entry name" value="F-box_Sdz-33"/>
</dbReference>
<dbReference type="InParanoid" id="E3NRH9"/>
<accession>E3NRH9</accession>
<name>E3NRH9_CAERE</name>
<gene>
    <name evidence="2" type="ORF">CRE_15132</name>
</gene>
<dbReference type="Pfam" id="PF07735">
    <property type="entry name" value="FBA_2"/>
    <property type="match status" value="1"/>
</dbReference>
<evidence type="ECO:0000313" key="2">
    <source>
        <dbReference type="EMBL" id="EFO88058.1"/>
    </source>
</evidence>
<keyword evidence="3" id="KW-1185">Reference proteome</keyword>
<organism evidence="3">
    <name type="scientific">Caenorhabditis remanei</name>
    <name type="common">Caenorhabditis vulgaris</name>
    <dbReference type="NCBI Taxonomy" id="31234"/>
    <lineage>
        <taxon>Eukaryota</taxon>
        <taxon>Metazoa</taxon>
        <taxon>Ecdysozoa</taxon>
        <taxon>Nematoda</taxon>
        <taxon>Chromadorea</taxon>
        <taxon>Rhabditida</taxon>
        <taxon>Rhabditina</taxon>
        <taxon>Rhabditomorpha</taxon>
        <taxon>Rhabditoidea</taxon>
        <taxon>Rhabditidae</taxon>
        <taxon>Peloderinae</taxon>
        <taxon>Caenorhabditis</taxon>
    </lineage>
</organism>
<sequence>MDPPKPFPILRLPFLAIEEVFKAMHPFEIINFSLISNWTKQITKSMNFYPEYSVALDINKILKIAIRGTDHIVSCIYEMTSKKNLDGVIGKHVLDIFNKQTIDTLTVDMVEFVNYNVSMIDFLKTNEISVNKCSLFHWDCNINVDEHAAYLLENIKINNEFNFYLHIKNVNLDLKIPKGLTKLKMINTNWIGYKQLLEIDSVTVNVHKNRTSYNDWNLFFKKWISMETNLNLELLDFVFESMKEFKDGVLFDIPYEVVDKRVKRAIKT</sequence>
<dbReference type="PANTHER" id="PTHR22899">
    <property type="entry name" value="CYCLIN-RELATED F-BOX FAMILY"/>
    <property type="match status" value="1"/>
</dbReference>
<dbReference type="HOGENOM" id="CLU_028840_3_1_1"/>
<dbReference type="PROSITE" id="PS50181">
    <property type="entry name" value="FBOX"/>
    <property type="match status" value="1"/>
</dbReference>
<dbReference type="AlphaFoldDB" id="E3NRH9"/>
<dbReference type="Proteomes" id="UP000008281">
    <property type="component" value="Unassembled WGS sequence"/>
</dbReference>
<feature type="domain" description="F-box" evidence="1">
    <location>
        <begin position="6"/>
        <end position="52"/>
    </location>
</feature>